<accession>A0AAD6ZGM9</accession>
<protein>
    <submittedName>
        <fullName evidence="1">Uncharacterized protein</fullName>
    </submittedName>
</protein>
<name>A0AAD6ZGM9_9AGAR</name>
<dbReference type="AlphaFoldDB" id="A0AAD6ZGM9"/>
<feature type="non-terminal residue" evidence="1">
    <location>
        <position position="1"/>
    </location>
</feature>
<sequence>VEDELGIVYLVENAQQFWSELEDILGRGAHTVAPRRHLEEILGFMRSISRFSLFRARSICFPATWVPNSLAETNCVGAKPVKCSTSLR</sequence>
<comment type="caution">
    <text evidence="1">The sequence shown here is derived from an EMBL/GenBank/DDBJ whole genome shotgun (WGS) entry which is preliminary data.</text>
</comment>
<dbReference type="Proteomes" id="UP001218218">
    <property type="component" value="Unassembled WGS sequence"/>
</dbReference>
<proteinExistence type="predicted"/>
<keyword evidence="2" id="KW-1185">Reference proteome</keyword>
<reference evidence="1" key="1">
    <citation type="submission" date="2023-03" db="EMBL/GenBank/DDBJ databases">
        <title>Massive genome expansion in bonnet fungi (Mycena s.s.) driven by repeated elements and novel gene families across ecological guilds.</title>
        <authorList>
            <consortium name="Lawrence Berkeley National Laboratory"/>
            <person name="Harder C.B."/>
            <person name="Miyauchi S."/>
            <person name="Viragh M."/>
            <person name="Kuo A."/>
            <person name="Thoen E."/>
            <person name="Andreopoulos B."/>
            <person name="Lu D."/>
            <person name="Skrede I."/>
            <person name="Drula E."/>
            <person name="Henrissat B."/>
            <person name="Morin E."/>
            <person name="Kohler A."/>
            <person name="Barry K."/>
            <person name="LaButti K."/>
            <person name="Morin E."/>
            <person name="Salamov A."/>
            <person name="Lipzen A."/>
            <person name="Mereny Z."/>
            <person name="Hegedus B."/>
            <person name="Baldrian P."/>
            <person name="Stursova M."/>
            <person name="Weitz H."/>
            <person name="Taylor A."/>
            <person name="Grigoriev I.V."/>
            <person name="Nagy L.G."/>
            <person name="Martin F."/>
            <person name="Kauserud H."/>
        </authorList>
    </citation>
    <scope>NUCLEOTIDE SEQUENCE</scope>
    <source>
        <strain evidence="1">CBHHK002</strain>
    </source>
</reference>
<gene>
    <name evidence="1" type="ORF">DFH08DRAFT_888994</name>
</gene>
<evidence type="ECO:0000313" key="2">
    <source>
        <dbReference type="Proteomes" id="UP001218218"/>
    </source>
</evidence>
<dbReference type="EMBL" id="JARIHO010000049">
    <property type="protein sequence ID" value="KAJ7321956.1"/>
    <property type="molecule type" value="Genomic_DNA"/>
</dbReference>
<organism evidence="1 2">
    <name type="scientific">Mycena albidolilacea</name>
    <dbReference type="NCBI Taxonomy" id="1033008"/>
    <lineage>
        <taxon>Eukaryota</taxon>
        <taxon>Fungi</taxon>
        <taxon>Dikarya</taxon>
        <taxon>Basidiomycota</taxon>
        <taxon>Agaricomycotina</taxon>
        <taxon>Agaricomycetes</taxon>
        <taxon>Agaricomycetidae</taxon>
        <taxon>Agaricales</taxon>
        <taxon>Marasmiineae</taxon>
        <taxon>Mycenaceae</taxon>
        <taxon>Mycena</taxon>
    </lineage>
</organism>
<evidence type="ECO:0000313" key="1">
    <source>
        <dbReference type="EMBL" id="KAJ7321956.1"/>
    </source>
</evidence>